<accession>A0A9X1HPE0</accession>
<keyword evidence="1" id="KW-0547">Nucleotide-binding</keyword>
<dbReference type="Gene3D" id="2.30.30.940">
    <property type="match status" value="1"/>
</dbReference>
<dbReference type="SUPFAM" id="SSF52540">
    <property type="entry name" value="P-loop containing nucleoside triphosphate hydrolases"/>
    <property type="match status" value="2"/>
</dbReference>
<dbReference type="PANTHER" id="PTHR43788:SF6">
    <property type="entry name" value="DNA HELICASE B"/>
    <property type="match status" value="1"/>
</dbReference>
<dbReference type="InterPro" id="IPR003593">
    <property type="entry name" value="AAA+_ATPase"/>
</dbReference>
<dbReference type="EMBL" id="JAIXNE010000001">
    <property type="protein sequence ID" value="MCA6073889.1"/>
    <property type="molecule type" value="Genomic_DNA"/>
</dbReference>
<sequence>MSATLSHMLRKTFPFQPTDGQTRFFQIAERFLQSTHPRPVLLLKGYAGTGKTTLVSTLVQSLPYFSQKYVLMAPTGRAAKVMSKYAHRMAFTIHKRIYRQKLDGLGMSFEVQKSRTEHMVGIVDEASMIFEEKGFGSRGLLSDLFTYFFHQFAGNRLILIGDSAQLPPVGQELSPALNREYLEREMGAEVYEVELTEVMRQEEKSGILFNATMLRSVLAVKEQEIQFQTRGFSDIFRMTGERLEEGLRYAYDTYGVENSIIICRSNRSANQYNQYIRRQIHFYENELEAGEILMIVRNNYLFTPNEKGGFVANGDFAEVMKIVSFEEMHGLRYATLMLRLVDYPTEESFEAKVILDTLYEDTPSLSKEKEEALYQLVSEEYADIPSRRERREMIKKDPYLNALQVKFAYALTCHKSQGGQWNAVFVDQGYIKEEQSVEESYVRWLYTAVTRATDQLFLVNFHQNFFNSV</sequence>
<comment type="caution">
    <text evidence="4">The sequence shown here is derived from an EMBL/GenBank/DDBJ whole genome shotgun (WGS) entry which is preliminary data.</text>
</comment>
<proteinExistence type="predicted"/>
<dbReference type="InterPro" id="IPR027417">
    <property type="entry name" value="P-loop_NTPase"/>
</dbReference>
<dbReference type="InterPro" id="IPR050534">
    <property type="entry name" value="Coronavir_polyprotein_1ab"/>
</dbReference>
<evidence type="ECO:0000313" key="4">
    <source>
        <dbReference type="EMBL" id="MCA6073889.1"/>
    </source>
</evidence>
<keyword evidence="5" id="KW-1185">Reference proteome</keyword>
<protein>
    <submittedName>
        <fullName evidence="4">AAA family ATPase</fullName>
    </submittedName>
</protein>
<dbReference type="AlphaFoldDB" id="A0A9X1HPE0"/>
<gene>
    <name evidence="4" type="ORF">LDX50_03365</name>
</gene>
<reference evidence="4" key="1">
    <citation type="submission" date="2021-09" db="EMBL/GenBank/DDBJ databases">
        <title>Fulvivirga sp. isolated from coastal sediment.</title>
        <authorList>
            <person name="Yu H."/>
        </authorList>
    </citation>
    <scope>NUCLEOTIDE SEQUENCE</scope>
    <source>
        <strain evidence="4">1062</strain>
    </source>
</reference>
<dbReference type="Pfam" id="PF13604">
    <property type="entry name" value="AAA_30"/>
    <property type="match status" value="1"/>
</dbReference>
<dbReference type="Gene3D" id="3.40.50.300">
    <property type="entry name" value="P-loop containing nucleotide triphosphate hydrolases"/>
    <property type="match status" value="3"/>
</dbReference>
<dbReference type="PANTHER" id="PTHR43788">
    <property type="entry name" value="DNA2/NAM7 HELICASE FAMILY MEMBER"/>
    <property type="match status" value="1"/>
</dbReference>
<dbReference type="GO" id="GO:0003678">
    <property type="term" value="F:DNA helicase activity"/>
    <property type="evidence" value="ECO:0007669"/>
    <property type="project" value="UniProtKB-ARBA"/>
</dbReference>
<dbReference type="SMART" id="SM00382">
    <property type="entry name" value="AAA"/>
    <property type="match status" value="1"/>
</dbReference>
<name>A0A9X1HPE0_9BACT</name>
<dbReference type="GO" id="GO:0005524">
    <property type="term" value="F:ATP binding"/>
    <property type="evidence" value="ECO:0007669"/>
    <property type="project" value="UniProtKB-KW"/>
</dbReference>
<dbReference type="Proteomes" id="UP001139409">
    <property type="component" value="Unassembled WGS sequence"/>
</dbReference>
<evidence type="ECO:0000256" key="1">
    <source>
        <dbReference type="ARBA" id="ARBA00022741"/>
    </source>
</evidence>
<dbReference type="Pfam" id="PF13538">
    <property type="entry name" value="UvrD_C_2"/>
    <property type="match status" value="1"/>
</dbReference>
<dbReference type="CDD" id="cd17933">
    <property type="entry name" value="DEXSc_RecD-like"/>
    <property type="match status" value="1"/>
</dbReference>
<feature type="domain" description="AAA+ ATPase" evidence="3">
    <location>
        <begin position="37"/>
        <end position="192"/>
    </location>
</feature>
<dbReference type="InterPro" id="IPR027785">
    <property type="entry name" value="UvrD-like_helicase_C"/>
</dbReference>
<dbReference type="CDD" id="cd18809">
    <property type="entry name" value="SF1_C_RecD"/>
    <property type="match status" value="1"/>
</dbReference>
<evidence type="ECO:0000313" key="5">
    <source>
        <dbReference type="Proteomes" id="UP001139409"/>
    </source>
</evidence>
<evidence type="ECO:0000256" key="2">
    <source>
        <dbReference type="ARBA" id="ARBA00022840"/>
    </source>
</evidence>
<keyword evidence="2" id="KW-0067">ATP-binding</keyword>
<organism evidence="4 5">
    <name type="scientific">Fulvivirga sedimenti</name>
    <dbReference type="NCBI Taxonomy" id="2879465"/>
    <lineage>
        <taxon>Bacteria</taxon>
        <taxon>Pseudomonadati</taxon>
        <taxon>Bacteroidota</taxon>
        <taxon>Cytophagia</taxon>
        <taxon>Cytophagales</taxon>
        <taxon>Fulvivirgaceae</taxon>
        <taxon>Fulvivirga</taxon>
    </lineage>
</organism>
<evidence type="ECO:0000259" key="3">
    <source>
        <dbReference type="SMART" id="SM00382"/>
    </source>
</evidence>